<dbReference type="RefSeq" id="WP_138243554.1">
    <property type="nucleotide sequence ID" value="NZ_CP040330.1"/>
</dbReference>
<dbReference type="SUPFAM" id="SSF49464">
    <property type="entry name" value="Carboxypeptidase regulatory domain-like"/>
    <property type="match status" value="1"/>
</dbReference>
<evidence type="ECO:0000313" key="4">
    <source>
        <dbReference type="Proteomes" id="UP000302218"/>
    </source>
</evidence>
<accession>A0A4V1FXN1</accession>
<proteinExistence type="predicted"/>
<dbReference type="GeneID" id="40263847"/>
<gene>
    <name evidence="3" type="ORF">FEJ81_01210</name>
</gene>
<dbReference type="OrthoDB" id="177494at2157"/>
<feature type="transmembrane region" description="Helical" evidence="2">
    <location>
        <begin position="447"/>
        <end position="467"/>
    </location>
</feature>
<dbReference type="KEGG" id="nvr:FEJ81_01210"/>
<evidence type="ECO:0000256" key="2">
    <source>
        <dbReference type="SAM" id="Phobius"/>
    </source>
</evidence>
<dbReference type="Proteomes" id="UP000302218">
    <property type="component" value="Chromosome"/>
</dbReference>
<keyword evidence="2" id="KW-0472">Membrane</keyword>
<evidence type="ECO:0000313" key="3">
    <source>
        <dbReference type="EMBL" id="QCS41032.1"/>
    </source>
</evidence>
<dbReference type="InterPro" id="IPR008969">
    <property type="entry name" value="CarboxyPept-like_regulatory"/>
</dbReference>
<evidence type="ECO:0000256" key="1">
    <source>
        <dbReference type="SAM" id="MobiDB-lite"/>
    </source>
</evidence>
<name>A0A4V1FXN1_9EURY</name>
<reference evidence="4" key="1">
    <citation type="submission" date="2019-05" db="EMBL/GenBank/DDBJ databases">
        <title>Genome sequence and methylation pattern of the halophilic Archaeon Natrinema versiforme BOL5-4.</title>
        <authorList>
            <person name="DasSarma P."/>
            <person name="Anton B.P."/>
            <person name="DasSarma S.L."/>
            <person name="Martinez F.L."/>
            <person name="Guzman D."/>
            <person name="Roberts R.J."/>
            <person name="DasSarma S."/>
        </authorList>
    </citation>
    <scope>NUCLEOTIDE SEQUENCE [LARGE SCALE GENOMIC DNA]</scope>
    <source>
        <strain evidence="4">BOL5-4</strain>
    </source>
</reference>
<dbReference type="Gene3D" id="2.60.40.1120">
    <property type="entry name" value="Carboxypeptidase-like, regulatory domain"/>
    <property type="match status" value="1"/>
</dbReference>
<protein>
    <submittedName>
        <fullName evidence="3">Uncharacterized protein</fullName>
    </submittedName>
</protein>
<keyword evidence="2" id="KW-1133">Transmembrane helix</keyword>
<keyword evidence="2" id="KW-0812">Transmembrane</keyword>
<organism evidence="3 4">
    <name type="scientific">Natrinema versiforme</name>
    <dbReference type="NCBI Taxonomy" id="88724"/>
    <lineage>
        <taxon>Archaea</taxon>
        <taxon>Methanobacteriati</taxon>
        <taxon>Methanobacteriota</taxon>
        <taxon>Stenosarchaea group</taxon>
        <taxon>Halobacteria</taxon>
        <taxon>Halobacteriales</taxon>
        <taxon>Natrialbaceae</taxon>
        <taxon>Natrinema</taxon>
    </lineage>
</organism>
<sequence>MTALTRDPDDRSTATRALVAVVLALALAGATVAPATAAATAQDGNGEIGIERTGDFVEVSLSEFGDDRPEEVTLEVTAANESASTTENSSDGSAEVAIAKLADSIGHESLREATVTVTAGDQTANETLDLRTIAFAGDGVPVRIDGGDEPQVVLPLEQRNTVGITESDTVTVSAGGDETEAEIRANGTQLAIDHSWLVGAVAPGDEVALEASVGDWDPTERPLEPELRDIDDDLVLWHPLVETGSQYDVAAEDGDGNRYVNNSVDPVRPGEIDLPSLSSADDVRVTLSATDGSDALLEDESLSLAEPASLSATVADDGSAVAFEQSVDGLAVSSVVVNASDGSLERFALENGTIENGALDLEGTTVTADDELLLATEAGLTRVSLSAPDAGSEEDPNPGLLSKITASAGQAGKLGGPLVLPGLAGLVVGYCAYWFREDWNKERLSLSALIAVGPALTVAIVSVVRLADDPLSPALGIHGPAVGGVVLGAALAPGTYYLLGVPAGADRDTGFTIDVSVTDGEYPLVKRAEIHYKRVDDDKKDSRNKTISDGEGRITVPDQGPWEVVAEIDSHYSDLVEVSKHDPKATLTLSLPSTGLVVTDRADGEPIPSATVTRGDDGATLSTNSNGVANIEPGDGGSSVDVEISHEKYEDRTESVNFPQDGNRQFALTPHTGRVRLVSRIDGVQTPSMPLQLSPREKVLDDRYGTVSMTTDSDGVATRDGLLIGQYRAAIGAPEGRDHLFDGGKTVLTVREDRSTKVEVDARFTWSLSASHRDRIDHLRREVRALSDHSGRDTTIPRYYGSVVTAILETVESLPDAGHHFAHSEAEPDAVADALLAAAEAAIDAINDAMTTKRNVDLFAACADMPDPGVGWDGDCDIETVLEWLESDAMSRRNTLKDRYEKVTTQVETERESVSEAAPAEEMLRRAWELGSDAGRGDEAIVTIYTALLLLDAVEAVFERDPLRDRLSRTVF</sequence>
<dbReference type="AlphaFoldDB" id="A0A4V1FXN1"/>
<feature type="region of interest" description="Disordered" evidence="1">
    <location>
        <begin position="600"/>
        <end position="640"/>
    </location>
</feature>
<feature type="transmembrane region" description="Helical" evidence="2">
    <location>
        <begin position="479"/>
        <end position="499"/>
    </location>
</feature>
<feature type="transmembrane region" description="Helical" evidence="2">
    <location>
        <begin position="414"/>
        <end position="435"/>
    </location>
</feature>
<dbReference type="EMBL" id="CP040330">
    <property type="protein sequence ID" value="QCS41032.1"/>
    <property type="molecule type" value="Genomic_DNA"/>
</dbReference>